<protein>
    <recommendedName>
        <fullName evidence="1">TOD1/MUCI70 glycosyltransferase-like domain-containing protein</fullName>
    </recommendedName>
</protein>
<dbReference type="Proteomes" id="UP001180536">
    <property type="component" value="Unassembled WGS sequence"/>
</dbReference>
<keyword evidence="3" id="KW-1185">Reference proteome</keyword>
<reference evidence="2 3" key="1">
    <citation type="submission" date="2023-07" db="EMBL/GenBank/DDBJ databases">
        <title>Sorghum-associated microbial communities from plants grown in Nebraska, USA.</title>
        <authorList>
            <person name="Schachtman D."/>
        </authorList>
    </citation>
    <scope>NUCLEOTIDE SEQUENCE [LARGE SCALE GENOMIC DNA]</scope>
    <source>
        <strain evidence="2 3">BE310</strain>
    </source>
</reference>
<dbReference type="PANTHER" id="PTHR12956:SF17">
    <property type="entry name" value="OS01G0749100 PROTEIN"/>
    <property type="match status" value="1"/>
</dbReference>
<organism evidence="2 3">
    <name type="scientific">Pelomonas aquatica</name>
    <dbReference type="NCBI Taxonomy" id="431058"/>
    <lineage>
        <taxon>Bacteria</taxon>
        <taxon>Pseudomonadati</taxon>
        <taxon>Pseudomonadota</taxon>
        <taxon>Betaproteobacteria</taxon>
        <taxon>Burkholderiales</taxon>
        <taxon>Sphaerotilaceae</taxon>
        <taxon>Roseateles</taxon>
    </lineage>
</organism>
<gene>
    <name evidence="2" type="ORF">J2X16_004861</name>
</gene>
<proteinExistence type="predicted"/>
<name>A0ABU1ZHF3_9BURK</name>
<accession>A0ABU1ZHF3</accession>
<sequence>MRDKISVVTARIGNRDCLLDSQVRGSVEFVAYIDAPTVSITWELREACKLFLSDRRNSRIHKILIHQYINSEYSLWMDANMQLLVPAERLVDEWLSQHDVAIFKHRVRNCVYEEAHKCIELGLDDPRVIAEQVATYRDDGFPSDQGLAEACVILRRHTPAVEAFNNAWWAEYSRHSARDQISLMVAAHKAGVALNLVTPTRFEHPYFMSHARPPSTECVLAPISGVGPAANPPKLSDVTSCRRSLDAA</sequence>
<evidence type="ECO:0000313" key="3">
    <source>
        <dbReference type="Proteomes" id="UP001180536"/>
    </source>
</evidence>
<evidence type="ECO:0000313" key="2">
    <source>
        <dbReference type="EMBL" id="MDR7299491.1"/>
    </source>
</evidence>
<dbReference type="EMBL" id="JAVDXQ010000009">
    <property type="protein sequence ID" value="MDR7299491.1"/>
    <property type="molecule type" value="Genomic_DNA"/>
</dbReference>
<comment type="caution">
    <text evidence="2">The sequence shown here is derived from an EMBL/GenBank/DDBJ whole genome shotgun (WGS) entry which is preliminary data.</text>
</comment>
<dbReference type="Pfam" id="PF04765">
    <property type="entry name" value="TOD1_MUCI70"/>
    <property type="match status" value="1"/>
</dbReference>
<dbReference type="InterPro" id="IPR006852">
    <property type="entry name" value="TOD1_MUCI70"/>
</dbReference>
<evidence type="ECO:0000259" key="1">
    <source>
        <dbReference type="Pfam" id="PF04765"/>
    </source>
</evidence>
<feature type="domain" description="TOD1/MUCI70 glycosyltransferase-like" evidence="1">
    <location>
        <begin position="50"/>
        <end position="190"/>
    </location>
</feature>
<dbReference type="PANTHER" id="PTHR12956">
    <property type="entry name" value="ALKALINE CERAMIDASE-RELATED"/>
    <property type="match status" value="1"/>
</dbReference>
<dbReference type="InterPro" id="IPR048354">
    <property type="entry name" value="TOD1_MUCI70_glycTrfase_dom"/>
</dbReference>
<dbReference type="RefSeq" id="WP_310349216.1">
    <property type="nucleotide sequence ID" value="NZ_JAVDXQ010000009.1"/>
</dbReference>